<evidence type="ECO:0000256" key="5">
    <source>
        <dbReference type="ARBA" id="ARBA00023136"/>
    </source>
</evidence>
<keyword evidence="4 8" id="KW-1133">Transmembrane helix</keyword>
<feature type="transmembrane region" description="Helical" evidence="8">
    <location>
        <begin position="592"/>
        <end position="618"/>
    </location>
</feature>
<evidence type="ECO:0000256" key="1">
    <source>
        <dbReference type="ARBA" id="ARBA00004651"/>
    </source>
</evidence>
<dbReference type="GO" id="GO:0030424">
    <property type="term" value="C:axon"/>
    <property type="evidence" value="ECO:0007669"/>
    <property type="project" value="TreeGrafter"/>
</dbReference>
<feature type="transmembrane region" description="Helical" evidence="8">
    <location>
        <begin position="704"/>
        <end position="724"/>
    </location>
</feature>
<keyword evidence="7" id="KW-0807">Transducer</keyword>
<feature type="transmembrane region" description="Helical" evidence="8">
    <location>
        <begin position="624"/>
        <end position="646"/>
    </location>
</feature>
<keyword evidence="6" id="KW-0675">Receptor</keyword>
<comment type="caution">
    <text evidence="10">The sequence shown here is derived from an EMBL/GenBank/DDBJ whole genome shotgun (WGS) entry which is preliminary data.</text>
</comment>
<reference evidence="10" key="2">
    <citation type="submission" date="2021-08" db="EMBL/GenBank/DDBJ databases">
        <authorList>
            <person name="Eriksson T."/>
        </authorList>
    </citation>
    <scope>NUCLEOTIDE SEQUENCE</scope>
    <source>
        <strain evidence="10">Stoneville</strain>
        <tissue evidence="10">Whole head</tissue>
    </source>
</reference>
<evidence type="ECO:0000256" key="6">
    <source>
        <dbReference type="ARBA" id="ARBA00023170"/>
    </source>
</evidence>
<dbReference type="GO" id="GO:0005886">
    <property type="term" value="C:plasma membrane"/>
    <property type="evidence" value="ECO:0007669"/>
    <property type="project" value="UniProtKB-SubCell"/>
</dbReference>
<dbReference type="Proteomes" id="UP000719412">
    <property type="component" value="Unassembled WGS sequence"/>
</dbReference>
<keyword evidence="9" id="KW-0732">Signal</keyword>
<reference evidence="10" key="1">
    <citation type="journal article" date="2020" name="J Insects Food Feed">
        <title>The yellow mealworm (Tenebrio molitor) genome: a resource for the emerging insects as food and feed industry.</title>
        <authorList>
            <person name="Eriksson T."/>
            <person name="Andere A."/>
            <person name="Kelstrup H."/>
            <person name="Emery V."/>
            <person name="Picard C."/>
        </authorList>
    </citation>
    <scope>NUCLEOTIDE SEQUENCE</scope>
    <source>
        <strain evidence="10">Stoneville</strain>
        <tissue evidence="10">Whole head</tissue>
    </source>
</reference>
<feature type="transmembrane region" description="Helical" evidence="8">
    <location>
        <begin position="418"/>
        <end position="434"/>
    </location>
</feature>
<evidence type="ECO:0008006" key="12">
    <source>
        <dbReference type="Google" id="ProtNLM"/>
    </source>
</evidence>
<dbReference type="Pfam" id="PF08395">
    <property type="entry name" value="7tm_7"/>
    <property type="match status" value="2"/>
</dbReference>
<gene>
    <name evidence="10" type="ORF">GEV33_001472</name>
</gene>
<dbReference type="GO" id="GO:0050909">
    <property type="term" value="P:sensory perception of taste"/>
    <property type="evidence" value="ECO:0007669"/>
    <property type="project" value="InterPro"/>
</dbReference>
<evidence type="ECO:0000313" key="10">
    <source>
        <dbReference type="EMBL" id="KAH0821319.1"/>
    </source>
</evidence>
<feature type="transmembrane region" description="Helical" evidence="8">
    <location>
        <begin position="379"/>
        <end position="398"/>
    </location>
</feature>
<dbReference type="GO" id="GO:0007165">
    <property type="term" value="P:signal transduction"/>
    <property type="evidence" value="ECO:0007669"/>
    <property type="project" value="UniProtKB-KW"/>
</dbReference>
<evidence type="ECO:0000256" key="4">
    <source>
        <dbReference type="ARBA" id="ARBA00022989"/>
    </source>
</evidence>
<dbReference type="PANTHER" id="PTHR21143:SF133">
    <property type="entry name" value="GUSTATORY AND PHEROMONE RECEPTOR 32A-RELATED"/>
    <property type="match status" value="1"/>
</dbReference>
<keyword evidence="2" id="KW-1003">Cell membrane</keyword>
<dbReference type="AlphaFoldDB" id="A0A8J6LG21"/>
<feature type="chain" id="PRO_5035197999" description="Gustatory receptor" evidence="9">
    <location>
        <begin position="17"/>
        <end position="726"/>
    </location>
</feature>
<keyword evidence="11" id="KW-1185">Reference proteome</keyword>
<dbReference type="GO" id="GO:0030425">
    <property type="term" value="C:dendrite"/>
    <property type="evidence" value="ECO:0007669"/>
    <property type="project" value="TreeGrafter"/>
</dbReference>
<feature type="transmembrane region" description="Helical" evidence="8">
    <location>
        <begin position="253"/>
        <end position="276"/>
    </location>
</feature>
<dbReference type="EMBL" id="JABDTM020008389">
    <property type="protein sequence ID" value="KAH0821319.1"/>
    <property type="molecule type" value="Genomic_DNA"/>
</dbReference>
<evidence type="ECO:0000256" key="9">
    <source>
        <dbReference type="SAM" id="SignalP"/>
    </source>
</evidence>
<evidence type="ECO:0000313" key="11">
    <source>
        <dbReference type="Proteomes" id="UP000719412"/>
    </source>
</evidence>
<dbReference type="GO" id="GO:0007635">
    <property type="term" value="P:chemosensory behavior"/>
    <property type="evidence" value="ECO:0007669"/>
    <property type="project" value="TreeGrafter"/>
</dbReference>
<dbReference type="InterPro" id="IPR013604">
    <property type="entry name" value="7TM_chemorcpt"/>
</dbReference>
<feature type="transmembrane region" description="Helical" evidence="8">
    <location>
        <begin position="133"/>
        <end position="152"/>
    </location>
</feature>
<feature type="signal peptide" evidence="9">
    <location>
        <begin position="1"/>
        <end position="16"/>
    </location>
</feature>
<comment type="subcellular location">
    <subcellularLocation>
        <location evidence="1">Cell membrane</location>
        <topology evidence="1">Multi-pass membrane protein</topology>
    </subcellularLocation>
</comment>
<dbReference type="GO" id="GO:0008049">
    <property type="term" value="P:male courtship behavior"/>
    <property type="evidence" value="ECO:0007669"/>
    <property type="project" value="TreeGrafter"/>
</dbReference>
<name>A0A8J6LG21_TENMO</name>
<keyword evidence="3 8" id="KW-0812">Transmembrane</keyword>
<organism evidence="10 11">
    <name type="scientific">Tenebrio molitor</name>
    <name type="common">Yellow mealworm beetle</name>
    <dbReference type="NCBI Taxonomy" id="7067"/>
    <lineage>
        <taxon>Eukaryota</taxon>
        <taxon>Metazoa</taxon>
        <taxon>Ecdysozoa</taxon>
        <taxon>Arthropoda</taxon>
        <taxon>Hexapoda</taxon>
        <taxon>Insecta</taxon>
        <taxon>Pterygota</taxon>
        <taxon>Neoptera</taxon>
        <taxon>Endopterygota</taxon>
        <taxon>Coleoptera</taxon>
        <taxon>Polyphaga</taxon>
        <taxon>Cucujiformia</taxon>
        <taxon>Tenebrionidae</taxon>
        <taxon>Tenebrio</taxon>
    </lineage>
</organism>
<protein>
    <recommendedName>
        <fullName evidence="12">Gustatory receptor</fullName>
    </recommendedName>
</protein>
<accession>A0A8J6LG21</accession>
<sequence length="726" mass="85726">MIMLFLFCHIPASISCINHVFLNKVLSTIRNQFEVIDQHLQKQIDRVDLYEIFPLTKVEKIRQLKESERSFNICRIEDLSLLHYDLVNLAVEVNKLFDVTTMVAMGMWFGFVIDGTYSIIFLVVNNIEMDPFLVLYMLTSLLFFLAWFFFMVRMYSLTQQTKQINCVDLYTIFPFTKVEKIRELKEAEKSFNIYRMEELSLLHYDLVNLAVAVSRLFDVTTMVAMVVWFVWVIDTFYMLVIFAVNQIQMERPFINLLITTSSLFFLVWFFLIVRMYSRTQQTANKMATSVHEIWNFYNSREEVDKQVCHLQLISVRLLNTKLQFTARHFFNLDWTFCHTDLSSGGWYRRGRWAMPPQNKLVYGILQFPSKMPTDTLSKIIARLWCIPLYTFHFYTFLMWLTNAVSSPYLNEVRENVDFMASLLCMLVIGINIVVSHRRSNSLHLILLKIKEIKSLLTAATSKNPSQSSDWLELILLLSCSLNIILAFSFDMGIYVLFFYIPSSISCLNHVFLNRVLTTIRNQFQVIDQHLQKQINCVDLNTIFPLTKVEKIRQLKEAEKTFNICRIEELSLLHFDLVNLAIEVSKLFDVTTLVAMVTWFGMVIDTIYTIIFCVMNGIQMDPPSLFWYTLTTLLFFLLWFFFMVRMYSRTQQTANKMSTYVHEIWNFYNSKSEVDTRVLHLQLISVRLLNIKLQFTARNFFHLDWTFCHTMIAAVTTYVVILIQFHI</sequence>
<feature type="transmembrane region" description="Helical" evidence="8">
    <location>
        <begin position="223"/>
        <end position="247"/>
    </location>
</feature>
<dbReference type="PANTHER" id="PTHR21143">
    <property type="entry name" value="INVERTEBRATE GUSTATORY RECEPTOR"/>
    <property type="match status" value="1"/>
</dbReference>
<feature type="transmembrane region" description="Helical" evidence="8">
    <location>
        <begin position="470"/>
        <end position="487"/>
    </location>
</feature>
<feature type="transmembrane region" description="Helical" evidence="8">
    <location>
        <begin position="105"/>
        <end position="127"/>
    </location>
</feature>
<dbReference type="GO" id="GO:0043025">
    <property type="term" value="C:neuronal cell body"/>
    <property type="evidence" value="ECO:0007669"/>
    <property type="project" value="TreeGrafter"/>
</dbReference>
<evidence type="ECO:0000256" key="8">
    <source>
        <dbReference type="SAM" id="Phobius"/>
    </source>
</evidence>
<feature type="transmembrane region" description="Helical" evidence="8">
    <location>
        <begin position="493"/>
        <end position="512"/>
    </location>
</feature>
<evidence type="ECO:0000256" key="3">
    <source>
        <dbReference type="ARBA" id="ARBA00022692"/>
    </source>
</evidence>
<proteinExistence type="predicted"/>
<evidence type="ECO:0000256" key="7">
    <source>
        <dbReference type="ARBA" id="ARBA00023224"/>
    </source>
</evidence>
<keyword evidence="5 8" id="KW-0472">Membrane</keyword>
<evidence type="ECO:0000256" key="2">
    <source>
        <dbReference type="ARBA" id="ARBA00022475"/>
    </source>
</evidence>